<dbReference type="GO" id="GO:0005789">
    <property type="term" value="C:endoplasmic reticulum membrane"/>
    <property type="evidence" value="ECO:0007669"/>
    <property type="project" value="UniProtKB-SubCell"/>
</dbReference>
<evidence type="ECO:0000313" key="13">
    <source>
        <dbReference type="Proteomes" id="UP000696485"/>
    </source>
</evidence>
<feature type="region of interest" description="Disordered" evidence="9">
    <location>
        <begin position="1723"/>
        <end position="1790"/>
    </location>
</feature>
<dbReference type="Proteomes" id="UP000696485">
    <property type="component" value="Unassembled WGS sequence"/>
</dbReference>
<evidence type="ECO:0000256" key="10">
    <source>
        <dbReference type="SAM" id="SignalP"/>
    </source>
</evidence>
<feature type="compositionally biased region" description="Polar residues" evidence="9">
    <location>
        <begin position="1752"/>
        <end position="1761"/>
    </location>
</feature>
<dbReference type="InterPro" id="IPR031468">
    <property type="entry name" value="SMP_LBD"/>
</dbReference>
<dbReference type="PANTHER" id="PTHR13466">
    <property type="entry name" value="TEX2 PROTEIN-RELATED"/>
    <property type="match status" value="1"/>
</dbReference>
<keyword evidence="3" id="KW-0812">Transmembrane</keyword>
<protein>
    <recommendedName>
        <fullName evidence="11">SMP-LTD domain-containing protein</fullName>
    </recommendedName>
</protein>
<feature type="compositionally biased region" description="Polar residues" evidence="9">
    <location>
        <begin position="1778"/>
        <end position="1790"/>
    </location>
</feature>
<evidence type="ECO:0000256" key="6">
    <source>
        <dbReference type="ARBA" id="ARBA00023055"/>
    </source>
</evidence>
<feature type="region of interest" description="Disordered" evidence="9">
    <location>
        <begin position="1534"/>
        <end position="1555"/>
    </location>
</feature>
<feature type="region of interest" description="Disordered" evidence="9">
    <location>
        <begin position="903"/>
        <end position="982"/>
    </location>
</feature>
<evidence type="ECO:0000259" key="11">
    <source>
        <dbReference type="PROSITE" id="PS51847"/>
    </source>
</evidence>
<evidence type="ECO:0000256" key="5">
    <source>
        <dbReference type="ARBA" id="ARBA00022989"/>
    </source>
</evidence>
<feature type="region of interest" description="Disordered" evidence="9">
    <location>
        <begin position="661"/>
        <end position="792"/>
    </location>
</feature>
<feature type="region of interest" description="Disordered" evidence="9">
    <location>
        <begin position="110"/>
        <end position="145"/>
    </location>
</feature>
<proteinExistence type="predicted"/>
<evidence type="ECO:0000256" key="8">
    <source>
        <dbReference type="ARBA" id="ARBA00023136"/>
    </source>
</evidence>
<gene>
    <name evidence="12" type="ORF">BG006_001631</name>
</gene>
<feature type="compositionally biased region" description="Polar residues" evidence="9">
    <location>
        <begin position="117"/>
        <end position="126"/>
    </location>
</feature>
<feature type="compositionally biased region" description="Polar residues" evidence="9">
    <location>
        <begin position="823"/>
        <end position="835"/>
    </location>
</feature>
<evidence type="ECO:0000256" key="4">
    <source>
        <dbReference type="ARBA" id="ARBA00022824"/>
    </source>
</evidence>
<dbReference type="EMBL" id="JAAAUY010001326">
    <property type="protein sequence ID" value="KAF9323250.1"/>
    <property type="molecule type" value="Genomic_DNA"/>
</dbReference>
<dbReference type="GO" id="GO:1990456">
    <property type="term" value="P:mitochondrion-endoplasmic reticulum membrane tethering"/>
    <property type="evidence" value="ECO:0007669"/>
    <property type="project" value="TreeGrafter"/>
</dbReference>
<feature type="region of interest" description="Disordered" evidence="9">
    <location>
        <begin position="517"/>
        <end position="567"/>
    </location>
</feature>
<feature type="region of interest" description="Disordered" evidence="9">
    <location>
        <begin position="815"/>
        <end position="886"/>
    </location>
</feature>
<keyword evidence="5" id="KW-1133">Transmembrane helix</keyword>
<feature type="compositionally biased region" description="Basic and acidic residues" evidence="9">
    <location>
        <begin position="734"/>
        <end position="772"/>
    </location>
</feature>
<keyword evidence="8" id="KW-0472">Membrane</keyword>
<keyword evidence="7" id="KW-0446">Lipid-binding</keyword>
<feature type="region of interest" description="Disordered" evidence="9">
    <location>
        <begin position="1164"/>
        <end position="1270"/>
    </location>
</feature>
<evidence type="ECO:0000256" key="2">
    <source>
        <dbReference type="ARBA" id="ARBA00022448"/>
    </source>
</evidence>
<evidence type="ECO:0000256" key="7">
    <source>
        <dbReference type="ARBA" id="ARBA00023121"/>
    </source>
</evidence>
<keyword evidence="13" id="KW-1185">Reference proteome</keyword>
<dbReference type="PROSITE" id="PS51847">
    <property type="entry name" value="SMP"/>
    <property type="match status" value="1"/>
</dbReference>
<feature type="region of interest" description="Disordered" evidence="9">
    <location>
        <begin position="1031"/>
        <end position="1059"/>
    </location>
</feature>
<dbReference type="GO" id="GO:0015914">
    <property type="term" value="P:phospholipid transport"/>
    <property type="evidence" value="ECO:0007669"/>
    <property type="project" value="TreeGrafter"/>
</dbReference>
<evidence type="ECO:0000256" key="1">
    <source>
        <dbReference type="ARBA" id="ARBA00004586"/>
    </source>
</evidence>
<feature type="compositionally biased region" description="Polar residues" evidence="9">
    <location>
        <begin position="1178"/>
        <end position="1190"/>
    </location>
</feature>
<keyword evidence="10" id="KW-0732">Signal</keyword>
<feature type="domain" description="SMP-LTD" evidence="11">
    <location>
        <begin position="317"/>
        <end position="508"/>
    </location>
</feature>
<dbReference type="PANTHER" id="PTHR13466:SF19">
    <property type="entry name" value="NUCLEUS-VACUOLE JUNCTION PROTEIN 2"/>
    <property type="match status" value="1"/>
</dbReference>
<dbReference type="CDD" id="cd21675">
    <property type="entry name" value="SMP_TEX2"/>
    <property type="match status" value="1"/>
</dbReference>
<feature type="chain" id="PRO_5040515700" description="SMP-LTD domain-containing protein" evidence="10">
    <location>
        <begin position="20"/>
        <end position="1790"/>
    </location>
</feature>
<feature type="compositionally biased region" description="Low complexity" evidence="9">
    <location>
        <begin position="963"/>
        <end position="975"/>
    </location>
</feature>
<evidence type="ECO:0000313" key="12">
    <source>
        <dbReference type="EMBL" id="KAF9323250.1"/>
    </source>
</evidence>
<evidence type="ECO:0000256" key="9">
    <source>
        <dbReference type="SAM" id="MobiDB-lite"/>
    </source>
</evidence>
<evidence type="ECO:0000256" key="3">
    <source>
        <dbReference type="ARBA" id="ARBA00022692"/>
    </source>
</evidence>
<dbReference type="GO" id="GO:0008289">
    <property type="term" value="F:lipid binding"/>
    <property type="evidence" value="ECO:0007669"/>
    <property type="project" value="UniProtKB-KW"/>
</dbReference>
<feature type="compositionally biased region" description="Pro residues" evidence="9">
    <location>
        <begin position="1217"/>
        <end position="1226"/>
    </location>
</feature>
<organism evidence="12 13">
    <name type="scientific">Podila minutissima</name>
    <dbReference type="NCBI Taxonomy" id="64525"/>
    <lineage>
        <taxon>Eukaryota</taxon>
        <taxon>Fungi</taxon>
        <taxon>Fungi incertae sedis</taxon>
        <taxon>Mucoromycota</taxon>
        <taxon>Mortierellomycotina</taxon>
        <taxon>Mortierellomycetes</taxon>
        <taxon>Mortierellales</taxon>
        <taxon>Mortierellaceae</taxon>
        <taxon>Podila</taxon>
    </lineage>
</organism>
<feature type="signal peptide" evidence="10">
    <location>
        <begin position="1"/>
        <end position="19"/>
    </location>
</feature>
<sequence>MGFLFGFLCGMLFVPLSLALGVYWFFTYSESYDEKRQEQLEQEIQKEKCEQLDLDDMPSALYASYLGQRSGGVAGYVPEHLDPQYQFAGWISVKRIPDVDHRIIEPSLKKETRKLPKSTNGNNGPRKSSHGDGEERPVGSGVAGSFGAGAALQDPRFTYLDTLNPHLSLPPCLQARFKDSKYAVIKGPTMFIYENDLMEECLGVITIPNYKISVPGQQKDSHIFAKRNPIWLEYDGSNHSRRSTAGSDGSLPSSKDYYLSMVSCIDKEDLYFTLLRCVKLKPNNGRSFIREIPKRDSTLFDKSAMNTLIRTIHSNEHQFQAAWLNALMGRMFLGIYKTPQVKEMVLQKMVEKLTRVRLPNFLNDMRMKSVHLGDGVPLITRPKLLTLKPNGDMIMDMNLLYQGGFRAEVEAEAVVTVTKKIQPIKVSLVLMMALLRLEGRVQVWIKPPPCNRIWYGFYHKPQVEMKIEPVVSDKHIKSNLIIKAIENKMLEAIAETMVLPNMDDIPFSDSDGVGGVFGEEISPGGETASSFTPEKQAQAPPRRSHSPERASTINILDSPGAPRSAIDLGSDARNRAETLSSNGVYQNMSGSRSHVSLGDELMQTNYTYDSKNGLMNPLDEDPMRSLRSGDPLTESPDEIFGPSRHEEQGGDFMAHRSEALPANSNSSVGSKLFHRKGGNTVANHNRRTSQDPAFTSGASLPRFSSAPPLPGDARTEEWSTYGMSEYEPVALEGKSAKNKEKANKKVDKKQDKENHPPSFEVDHISIDSRDSGDTGSTKAGPGSIYGISTTEGSVYSVSTKSDKFSLSKMFQGFRKKHTKGALSGSSIQLPNSSTEVLGRYGPGNPEGDSTDPYSVVMEDDEGSIRSDRQPYAQTDDGRFTTPSTTGHLSTAYLPQFKQKFESTPNLSSLSGYSEREDAHAQETAPPQPESLGQRSINEDFEFVPEQVGRSPPGSVYAASLFEGSGSDSNGNNSRSPTNSNAAHHHLLNFSPKFGTAIRKLRRPHSSGCSREELSIPPGDITAYLNQQNLQLQQREENRASSEFDATSNRGTSMEDERFPRNVSGSFISGGMNFQPEIATGRSKSVQMSAAPTIVLQKASPCLTQGDTSSPVYTEGALRSDNHRGTLQYLPEPQPISQQPQDTTTMRMDVRPLSSNGVVVLGATAPKPRRHSINHPPSIASSISGQFQSHSPYGLGMSTVPASPLRKEFSPSEDDTSSPPPPPPPPSAQTTLPSETSSTGNRTRTSSETLSMSSTSSSMTSNSRDSPAHSSTLRNILSSLGNKHKKKQNGYETPLPAPIPVAAAPLPPTNDAPIVQVIQSAVNMVSVGVVAVSCSAVAVESDPYSVVGCVGGVESHLGLHPSEDEMRSWHMPTDAKKDIETTTDILATTSPEEIKPGEFSLLTGGKPLKTGKKEVLHARPGYIGEYPTPVRMHSFLNREGEAIRDEEKAVKRKSWQGGLNTGEALGGQGVFEASSERERSNSLSLPDKASMLPGPLPVPCGGEVIPSGVPILVNTPSSESSTLYAMVFDPSKESSAAASVDMRDGDTPRTGSGGGAVMSRSKYDAMMEHHKACQGHQPVATDCCEPNGSVGTLVIEQPSQQEFQVQQQQQQKMFVENPPVQGFAPEQPFEYAQMFDPRNDTDNDHNNMYLQPTSPQTPTTPKRHRNIFKRLIRRKSEDALGHGHNNNNHLPLSPSSIYLNPGLAQSQSSVTSSSGSAFSIPLFHRHHEHGPDHGYDPSALSDVGKGGEHTRARTQSTASPVVQEQDGFSRLSVPRGRPRSSTVSAISVTHS</sequence>
<name>A0A9P5VGY1_9FUNG</name>
<comment type="subcellular location">
    <subcellularLocation>
        <location evidence="1">Endoplasmic reticulum membrane</location>
    </subcellularLocation>
</comment>
<comment type="caution">
    <text evidence="12">The sequence shown here is derived from an EMBL/GenBank/DDBJ whole genome shotgun (WGS) entry which is preliminary data.</text>
</comment>
<feature type="compositionally biased region" description="Low complexity" evidence="9">
    <location>
        <begin position="1233"/>
        <end position="1264"/>
    </location>
</feature>
<dbReference type="GO" id="GO:0032865">
    <property type="term" value="C:ERMES complex"/>
    <property type="evidence" value="ECO:0007669"/>
    <property type="project" value="TreeGrafter"/>
</dbReference>
<keyword evidence="4" id="KW-0256">Endoplasmic reticulum</keyword>
<reference evidence="12" key="1">
    <citation type="journal article" date="2020" name="Fungal Divers.">
        <title>Resolving the Mortierellaceae phylogeny through synthesis of multi-gene phylogenetics and phylogenomics.</title>
        <authorList>
            <person name="Vandepol N."/>
            <person name="Liber J."/>
            <person name="Desiro A."/>
            <person name="Na H."/>
            <person name="Kennedy M."/>
            <person name="Barry K."/>
            <person name="Grigoriev I.V."/>
            <person name="Miller A.N."/>
            <person name="O'Donnell K."/>
            <person name="Stajich J.E."/>
            <person name="Bonito G."/>
        </authorList>
    </citation>
    <scope>NUCLEOTIDE SEQUENCE</scope>
    <source>
        <strain evidence="12">NVP1</strain>
    </source>
</reference>
<feature type="region of interest" description="Disordered" evidence="9">
    <location>
        <begin position="1454"/>
        <end position="1489"/>
    </location>
</feature>
<keyword evidence="2" id="KW-0813">Transport</keyword>
<accession>A0A9P5VGY1</accession>
<keyword evidence="6" id="KW-0445">Lipid transport</keyword>